<dbReference type="InterPro" id="IPR011600">
    <property type="entry name" value="Pept_C14_caspase"/>
</dbReference>
<dbReference type="AlphaFoldDB" id="A0A371PVJ8"/>
<dbReference type="RefSeq" id="WP_128510706.1">
    <property type="nucleotide sequence ID" value="NZ_QUAC01000246.1"/>
</dbReference>
<protein>
    <submittedName>
        <fullName evidence="3">Caspase family protein</fullName>
    </submittedName>
</protein>
<dbReference type="InterPro" id="IPR029030">
    <property type="entry name" value="Caspase-like_dom_sf"/>
</dbReference>
<evidence type="ECO:0000256" key="1">
    <source>
        <dbReference type="SAM" id="MobiDB-lite"/>
    </source>
</evidence>
<dbReference type="GO" id="GO:0004197">
    <property type="term" value="F:cysteine-type endopeptidase activity"/>
    <property type="evidence" value="ECO:0007669"/>
    <property type="project" value="InterPro"/>
</dbReference>
<dbReference type="Pfam" id="PF00656">
    <property type="entry name" value="Peptidase_C14"/>
    <property type="match status" value="1"/>
</dbReference>
<dbReference type="Gene3D" id="3.40.50.1460">
    <property type="match status" value="1"/>
</dbReference>
<feature type="region of interest" description="Disordered" evidence="1">
    <location>
        <begin position="85"/>
        <end position="129"/>
    </location>
</feature>
<accession>A0A371PVJ8</accession>
<name>A0A371PVJ8_STRIH</name>
<dbReference type="EMBL" id="QUAC01000246">
    <property type="protein sequence ID" value="REK86506.1"/>
    <property type="molecule type" value="Genomic_DNA"/>
</dbReference>
<evidence type="ECO:0000313" key="4">
    <source>
        <dbReference type="Proteomes" id="UP000262477"/>
    </source>
</evidence>
<gene>
    <name evidence="3" type="ORF">DY245_32200</name>
</gene>
<sequence length="172" mass="18834">MGESRHALIIANDSYQDEGLKKLVAPAQDAVALAGVLGDPGIGAFDVDVVRNEPSHVILTRIDDFFSDRRTSDTLVVHFPCHGLKSESGDPACSRPGHADPGSASAPPRLRREPTTASPRARSRPATSSFAAVPHRCCWSPRSPMRRSPPGRSLRWETCSTRTFRDRLRYGF</sequence>
<reference evidence="3 4" key="1">
    <citation type="submission" date="2018-08" db="EMBL/GenBank/DDBJ databases">
        <title>Streptomyces NEAU-D10 sp. nov., a novel Actinomycete isolated from soil.</title>
        <authorList>
            <person name="Jin L."/>
        </authorList>
    </citation>
    <scope>NUCLEOTIDE SEQUENCE [LARGE SCALE GENOMIC DNA]</scope>
    <source>
        <strain evidence="3 4">NEAU-D10</strain>
    </source>
</reference>
<dbReference type="SUPFAM" id="SSF52129">
    <property type="entry name" value="Caspase-like"/>
    <property type="match status" value="1"/>
</dbReference>
<proteinExistence type="predicted"/>
<dbReference type="Proteomes" id="UP000262477">
    <property type="component" value="Unassembled WGS sequence"/>
</dbReference>
<organism evidence="3 4">
    <name type="scientific">Streptomyces inhibens</name>
    <dbReference type="NCBI Taxonomy" id="2293571"/>
    <lineage>
        <taxon>Bacteria</taxon>
        <taxon>Bacillati</taxon>
        <taxon>Actinomycetota</taxon>
        <taxon>Actinomycetes</taxon>
        <taxon>Kitasatosporales</taxon>
        <taxon>Streptomycetaceae</taxon>
        <taxon>Streptomyces</taxon>
    </lineage>
</organism>
<dbReference type="GO" id="GO:0006508">
    <property type="term" value="P:proteolysis"/>
    <property type="evidence" value="ECO:0007669"/>
    <property type="project" value="InterPro"/>
</dbReference>
<dbReference type="OrthoDB" id="491589at2"/>
<feature type="compositionally biased region" description="Low complexity" evidence="1">
    <location>
        <begin position="115"/>
        <end position="129"/>
    </location>
</feature>
<evidence type="ECO:0000259" key="2">
    <source>
        <dbReference type="Pfam" id="PF00656"/>
    </source>
</evidence>
<evidence type="ECO:0000313" key="3">
    <source>
        <dbReference type="EMBL" id="REK86506.1"/>
    </source>
</evidence>
<keyword evidence="4" id="KW-1185">Reference proteome</keyword>
<feature type="domain" description="Peptidase C14 caspase" evidence="2">
    <location>
        <begin position="5"/>
        <end position="88"/>
    </location>
</feature>
<comment type="caution">
    <text evidence="3">The sequence shown here is derived from an EMBL/GenBank/DDBJ whole genome shotgun (WGS) entry which is preliminary data.</text>
</comment>